<evidence type="ECO:0000256" key="1">
    <source>
        <dbReference type="ARBA" id="ARBA00010458"/>
    </source>
</evidence>
<dbReference type="Proteomes" id="UP001203338">
    <property type="component" value="Unassembled WGS sequence"/>
</dbReference>
<accession>A0ABT0PHQ9</accession>
<gene>
    <name evidence="5" type="ORF">M3P05_11440</name>
</gene>
<dbReference type="Pfam" id="PF03061">
    <property type="entry name" value="4HBT"/>
    <property type="match status" value="1"/>
</dbReference>
<keyword evidence="6" id="KW-1185">Reference proteome</keyword>
<dbReference type="CDD" id="cd03442">
    <property type="entry name" value="BFIT_BACH"/>
    <property type="match status" value="1"/>
</dbReference>
<dbReference type="InterPro" id="IPR033120">
    <property type="entry name" value="HOTDOG_ACOT"/>
</dbReference>
<dbReference type="PANTHER" id="PTHR11049:SF5">
    <property type="entry name" value="ACYL-COA THIOESTER HYDROLASE YCIA"/>
    <property type="match status" value="1"/>
</dbReference>
<dbReference type="SUPFAM" id="SSF54637">
    <property type="entry name" value="Thioesterase/thiol ester dehydrase-isomerase"/>
    <property type="match status" value="1"/>
</dbReference>
<dbReference type="PANTHER" id="PTHR11049">
    <property type="entry name" value="ACYL COENZYME A THIOESTER HYDROLASE"/>
    <property type="match status" value="1"/>
</dbReference>
<dbReference type="InterPro" id="IPR040170">
    <property type="entry name" value="Cytosol_ACT"/>
</dbReference>
<evidence type="ECO:0000256" key="2">
    <source>
        <dbReference type="ARBA" id="ARBA00022801"/>
    </source>
</evidence>
<dbReference type="PROSITE" id="PS51770">
    <property type="entry name" value="HOTDOG_ACOT"/>
    <property type="match status" value="1"/>
</dbReference>
<evidence type="ECO:0000313" key="5">
    <source>
        <dbReference type="EMBL" id="MCL6270536.1"/>
    </source>
</evidence>
<evidence type="ECO:0000313" key="6">
    <source>
        <dbReference type="Proteomes" id="UP001203338"/>
    </source>
</evidence>
<comment type="caution">
    <text evidence="5">The sequence shown here is derived from an EMBL/GenBank/DDBJ whole genome shotgun (WGS) entry which is preliminary data.</text>
</comment>
<keyword evidence="2 3" id="KW-0378">Hydrolase</keyword>
<organism evidence="5 6">
    <name type="scientific">Parendozoicomonas callyspongiae</name>
    <dbReference type="NCBI Taxonomy" id="2942213"/>
    <lineage>
        <taxon>Bacteria</taxon>
        <taxon>Pseudomonadati</taxon>
        <taxon>Pseudomonadota</taxon>
        <taxon>Gammaproteobacteria</taxon>
        <taxon>Oceanospirillales</taxon>
        <taxon>Endozoicomonadaceae</taxon>
        <taxon>Parendozoicomonas</taxon>
    </lineage>
</organism>
<name>A0ABT0PHQ9_9GAMM</name>
<dbReference type="EMBL" id="JAMFLX010000014">
    <property type="protein sequence ID" value="MCL6270536.1"/>
    <property type="molecule type" value="Genomic_DNA"/>
</dbReference>
<sequence length="125" mass="13439">MSAPRGELSLRTLAMPADTNPNGDIFGGWLLSQMDIAGGLAAKDCSGHRVATVAIESMCFHKPVKVGDVVCCHTEIIKIGRTSMRIKIEVWTKGYPCPDRFKVTEGIFTYVAIDDEGNAVPVKGG</sequence>
<evidence type="ECO:0000256" key="3">
    <source>
        <dbReference type="PROSITE-ProRule" id="PRU01106"/>
    </source>
</evidence>
<dbReference type="Gene3D" id="3.10.129.10">
    <property type="entry name" value="Hotdog Thioesterase"/>
    <property type="match status" value="1"/>
</dbReference>
<proteinExistence type="inferred from homology"/>
<dbReference type="InterPro" id="IPR029069">
    <property type="entry name" value="HotDog_dom_sf"/>
</dbReference>
<reference evidence="5 6" key="1">
    <citation type="submission" date="2022-05" db="EMBL/GenBank/DDBJ databases">
        <authorList>
            <person name="Park J.-S."/>
        </authorList>
    </citation>
    <scope>NUCLEOTIDE SEQUENCE [LARGE SCALE GENOMIC DNA]</scope>
    <source>
        <strain evidence="5 6">2012CJ34-2</strain>
    </source>
</reference>
<feature type="domain" description="HotDog ACOT-type" evidence="4">
    <location>
        <begin position="4"/>
        <end position="116"/>
    </location>
</feature>
<comment type="similarity">
    <text evidence="1">Belongs to the acyl coenzyme A hydrolase family.</text>
</comment>
<evidence type="ECO:0000259" key="4">
    <source>
        <dbReference type="PROSITE" id="PS51770"/>
    </source>
</evidence>
<protein>
    <submittedName>
        <fullName evidence="5">Acyl-CoA thioesterase</fullName>
    </submittedName>
</protein>
<dbReference type="RefSeq" id="WP_249699774.1">
    <property type="nucleotide sequence ID" value="NZ_JAMFLX010000014.1"/>
</dbReference>
<dbReference type="InterPro" id="IPR006683">
    <property type="entry name" value="Thioestr_dom"/>
</dbReference>